<dbReference type="InterPro" id="IPR002110">
    <property type="entry name" value="Ankyrin_rpt"/>
</dbReference>
<evidence type="ECO:0000313" key="2">
    <source>
        <dbReference type="Proteomes" id="UP001259832"/>
    </source>
</evidence>
<dbReference type="EMBL" id="JASMQC010000008">
    <property type="protein sequence ID" value="KAK1942848.1"/>
    <property type="molecule type" value="Genomic_DNA"/>
</dbReference>
<keyword evidence="2" id="KW-1185">Reference proteome</keyword>
<dbReference type="InterPro" id="IPR036770">
    <property type="entry name" value="Ankyrin_rpt-contain_sf"/>
</dbReference>
<dbReference type="Proteomes" id="UP001259832">
    <property type="component" value="Unassembled WGS sequence"/>
</dbReference>
<dbReference type="Pfam" id="PF13637">
    <property type="entry name" value="Ank_4"/>
    <property type="match status" value="1"/>
</dbReference>
<reference evidence="1" key="1">
    <citation type="submission" date="2023-08" db="EMBL/GenBank/DDBJ databases">
        <title>Reference Genome Resource for the Citrus Pathogen Phytophthora citrophthora.</title>
        <authorList>
            <person name="Moller H."/>
            <person name="Coetzee B."/>
            <person name="Rose L.J."/>
            <person name="Van Niekerk J.M."/>
        </authorList>
    </citation>
    <scope>NUCLEOTIDE SEQUENCE</scope>
    <source>
        <strain evidence="1">STE-U-9442</strain>
    </source>
</reference>
<dbReference type="PANTHER" id="PTHR46586:SF3">
    <property type="entry name" value="ANKYRIN REPEAT-CONTAINING PROTEIN"/>
    <property type="match status" value="1"/>
</dbReference>
<comment type="caution">
    <text evidence="1">The sequence shown here is derived from an EMBL/GenBank/DDBJ whole genome shotgun (WGS) entry which is preliminary data.</text>
</comment>
<dbReference type="Pfam" id="PF12796">
    <property type="entry name" value="Ank_2"/>
    <property type="match status" value="1"/>
</dbReference>
<dbReference type="AlphaFoldDB" id="A0AAD9LMN5"/>
<accession>A0AAD9LMN5</accession>
<evidence type="ECO:0000313" key="1">
    <source>
        <dbReference type="EMBL" id="KAK1942848.1"/>
    </source>
</evidence>
<dbReference type="Gene3D" id="1.25.40.20">
    <property type="entry name" value="Ankyrin repeat-containing domain"/>
    <property type="match status" value="3"/>
</dbReference>
<organism evidence="1 2">
    <name type="scientific">Phytophthora citrophthora</name>
    <dbReference type="NCBI Taxonomy" id="4793"/>
    <lineage>
        <taxon>Eukaryota</taxon>
        <taxon>Sar</taxon>
        <taxon>Stramenopiles</taxon>
        <taxon>Oomycota</taxon>
        <taxon>Peronosporomycetes</taxon>
        <taxon>Peronosporales</taxon>
        <taxon>Peronosporaceae</taxon>
        <taxon>Phytophthora</taxon>
    </lineage>
</organism>
<protein>
    <submittedName>
        <fullName evidence="1">Ankyrin repeat protein</fullName>
    </submittedName>
</protein>
<dbReference type="InterPro" id="IPR052050">
    <property type="entry name" value="SecEffector_AnkRepeat"/>
</dbReference>
<dbReference type="SMART" id="SM00248">
    <property type="entry name" value="ANK"/>
    <property type="match status" value="3"/>
</dbReference>
<proteinExistence type="predicted"/>
<dbReference type="SUPFAM" id="SSF48403">
    <property type="entry name" value="Ankyrin repeat"/>
    <property type="match status" value="2"/>
</dbReference>
<dbReference type="PANTHER" id="PTHR46586">
    <property type="entry name" value="ANKYRIN REPEAT-CONTAINING PROTEIN"/>
    <property type="match status" value="1"/>
</dbReference>
<sequence>MAVPFLRAVSSALCDQFQGLPHVIDLVNSFLTPSTIDSAVYNDLQRVIQVYRHCRPYTVGAMDGAAGLGKLELVQWLYTNRTEGCSHTAFINAAANHHLNVLEWLYEFYPPVANPVQEIVKAAECGNVEIVEFLTPKVGREIVEEALEAAAACGHVAILENLLGQRPYGVRKAVIAGALNGQTQVVQFFLENGYNDRYRHINPALMNAAQGGHCEVVRLLIDRSDEFTVIDSLIEAAGNGQQEVVRLLLEKKELNRVDIAHAMERAASTDQCQVLKLLLNELTTGEFGNWEKMQTATSIVDRSFLSAVDKGQLNVVKLLIGIFSRPIIYALTSAAHSVDVLDFFLDYCERHDLKDDHYDDSITVVVQEAASCKNIKVVNLLLAKCKGLQTGSALATAVMNNDVEMLKALIVASTSWSIQEALVHAVLTKREKLLEILLDHSSADTIERALIQAESSETSPITKLLLARCDVDAYGRIFDQAANGGLVGIVQLLLNKMSRRSIRCAMISAAIAGHTKVVEVLKDLSDSTGITCAFEMAVVRGHVGIVELLRSQCDPDSIEFAMTTGDAEVVRLVRNKRPRLE</sequence>
<gene>
    <name evidence="1" type="ORF">P3T76_005485</name>
</gene>
<name>A0AAD9LMN5_9STRA</name>